<organism evidence="2 3">
    <name type="scientific">Pseudarthrobacter defluvii</name>
    <dbReference type="NCBI Taxonomy" id="410837"/>
    <lineage>
        <taxon>Bacteria</taxon>
        <taxon>Bacillati</taxon>
        <taxon>Actinomycetota</taxon>
        <taxon>Actinomycetes</taxon>
        <taxon>Micrococcales</taxon>
        <taxon>Micrococcaceae</taxon>
        <taxon>Pseudarthrobacter</taxon>
    </lineage>
</organism>
<proteinExistence type="predicted"/>
<protein>
    <submittedName>
        <fullName evidence="2">Phage tail-like protein</fullName>
    </submittedName>
</protein>
<dbReference type="SUPFAM" id="SSF63829">
    <property type="entry name" value="Calcium-dependent phosphotriesterase"/>
    <property type="match status" value="1"/>
</dbReference>
<dbReference type="RefSeq" id="WP_307493153.1">
    <property type="nucleotide sequence ID" value="NZ_JAUSSY010000020.1"/>
</dbReference>
<evidence type="ECO:0000256" key="1">
    <source>
        <dbReference type="SAM" id="MobiDB-lite"/>
    </source>
</evidence>
<comment type="caution">
    <text evidence="2">The sequence shown here is derived from an EMBL/GenBank/DDBJ whole genome shotgun (WGS) entry which is preliminary data.</text>
</comment>
<sequence length="724" mass="77408">MYADRGIALLAHEDQWARCAHDRTVLLAGGGIGLDWQSIAVSSPWDDKCGSCTPLKKEKPALAAGLAFDRWCRAWRTRPLDGSLEVTTSSDAPAADCPGGLRHPTGVAVDALDRLYVAESAGHAVMVADLWSGRVLHRVPVSGRPIDVVSPAAATGREAGIGSGSGAGAYVLTRSPHRVLRIDGAGACTRNEKLRRPCGHPQLRPARVALLSDRPVVLWSGDGTAVIADLLGEELLEEPGATDIEGTTAGRLVVALGPGDVIRRFSEEGGALIEDEPLAAEDYDGGAVTIDATGRVVYTTRGGHRTTQGPKTRHVRQGSVTTYRLDSGTYRTRWGRIFVDACLPTGTGLTIRALSTDEDEVYDPRPPTPPARGTRAVRDPDQTPPLPPADAFDDSDVQPVVRRGHTVALAAADPTVTGPEWTTYETGVAAPPGRYLWLQLELTGTERTSPRVRALRIEQPGHALLNALPRMFSSLDEQADFLHGYLTPAEGMLHDLDTAAAERRMLVDPRTTPDEFLPWLASFAGIALDLRWPEEARRALLVEVYPLYARRGTQAALERMLRLYLGRDARIVERWRLRGLGGGILGFEPDGGLDSPTVAGTTRRAGMLGHFTIGGALPGADSYEKLAHRFTVLIPGCLTDEQREVVGDLVRAQKPSHTLGDVCELGSGMPVGRLRLGLTAYVAPPLRRATGTIGRARLGGGTVVGTPAVASRVGETRLGGVRVG</sequence>
<name>A0ABT9UQC2_9MICC</name>
<feature type="region of interest" description="Disordered" evidence="1">
    <location>
        <begin position="355"/>
        <end position="395"/>
    </location>
</feature>
<keyword evidence="3" id="KW-1185">Reference proteome</keyword>
<evidence type="ECO:0000313" key="3">
    <source>
        <dbReference type="Proteomes" id="UP001226389"/>
    </source>
</evidence>
<dbReference type="Proteomes" id="UP001226389">
    <property type="component" value="Unassembled WGS sequence"/>
</dbReference>
<gene>
    <name evidence="2" type="ORF">J2T22_004060</name>
</gene>
<dbReference type="InterPro" id="IPR006521">
    <property type="entry name" value="Tail_protein_I"/>
</dbReference>
<dbReference type="Pfam" id="PF09684">
    <property type="entry name" value="Tail_P2_I"/>
    <property type="match status" value="1"/>
</dbReference>
<dbReference type="InterPro" id="IPR011748">
    <property type="entry name" value="Unchr_phage_tail-like"/>
</dbReference>
<dbReference type="Gene3D" id="2.120.10.30">
    <property type="entry name" value="TolB, C-terminal domain"/>
    <property type="match status" value="1"/>
</dbReference>
<dbReference type="NCBIfam" id="TIGR02242">
    <property type="entry name" value="tail_TIGR02242"/>
    <property type="match status" value="1"/>
</dbReference>
<dbReference type="EMBL" id="JAUSSY010000020">
    <property type="protein sequence ID" value="MDQ0120850.1"/>
    <property type="molecule type" value="Genomic_DNA"/>
</dbReference>
<dbReference type="InterPro" id="IPR011042">
    <property type="entry name" value="6-blade_b-propeller_TolB-like"/>
</dbReference>
<accession>A0ABT9UQC2</accession>
<reference evidence="2 3" key="1">
    <citation type="submission" date="2023-07" db="EMBL/GenBank/DDBJ databases">
        <title>Sorghum-associated microbial communities from plants grown in Nebraska, USA.</title>
        <authorList>
            <person name="Schachtman D."/>
        </authorList>
    </citation>
    <scope>NUCLEOTIDE SEQUENCE [LARGE SCALE GENOMIC DNA]</scope>
    <source>
        <strain evidence="2 3">DS994</strain>
    </source>
</reference>
<evidence type="ECO:0000313" key="2">
    <source>
        <dbReference type="EMBL" id="MDQ0120850.1"/>
    </source>
</evidence>